<dbReference type="EMBL" id="LXQA010799218">
    <property type="protein sequence ID" value="MCI71588.1"/>
    <property type="molecule type" value="Genomic_DNA"/>
</dbReference>
<sequence length="38" mass="3917">PPQSTLFCMLSPGEVLVSPGAFLEVARRGAGEIVAGCR</sequence>
<evidence type="ECO:0000313" key="1">
    <source>
        <dbReference type="EMBL" id="MCI71588.1"/>
    </source>
</evidence>
<comment type="caution">
    <text evidence="1">The sequence shown here is derived from an EMBL/GenBank/DDBJ whole genome shotgun (WGS) entry which is preliminary data.</text>
</comment>
<name>A0A392UEZ3_9FABA</name>
<evidence type="ECO:0000313" key="2">
    <source>
        <dbReference type="Proteomes" id="UP000265520"/>
    </source>
</evidence>
<organism evidence="1 2">
    <name type="scientific">Trifolium medium</name>
    <dbReference type="NCBI Taxonomy" id="97028"/>
    <lineage>
        <taxon>Eukaryota</taxon>
        <taxon>Viridiplantae</taxon>
        <taxon>Streptophyta</taxon>
        <taxon>Embryophyta</taxon>
        <taxon>Tracheophyta</taxon>
        <taxon>Spermatophyta</taxon>
        <taxon>Magnoliopsida</taxon>
        <taxon>eudicotyledons</taxon>
        <taxon>Gunneridae</taxon>
        <taxon>Pentapetalae</taxon>
        <taxon>rosids</taxon>
        <taxon>fabids</taxon>
        <taxon>Fabales</taxon>
        <taxon>Fabaceae</taxon>
        <taxon>Papilionoideae</taxon>
        <taxon>50 kb inversion clade</taxon>
        <taxon>NPAAA clade</taxon>
        <taxon>Hologalegina</taxon>
        <taxon>IRL clade</taxon>
        <taxon>Trifolieae</taxon>
        <taxon>Trifolium</taxon>
    </lineage>
</organism>
<accession>A0A392UEZ3</accession>
<protein>
    <submittedName>
        <fullName evidence="1">Uncharacterized protein</fullName>
    </submittedName>
</protein>
<dbReference type="Proteomes" id="UP000265520">
    <property type="component" value="Unassembled WGS sequence"/>
</dbReference>
<keyword evidence="2" id="KW-1185">Reference proteome</keyword>
<dbReference type="AlphaFoldDB" id="A0A392UEZ3"/>
<feature type="non-terminal residue" evidence="1">
    <location>
        <position position="1"/>
    </location>
</feature>
<proteinExistence type="predicted"/>
<reference evidence="1 2" key="1">
    <citation type="journal article" date="2018" name="Front. Plant Sci.">
        <title>Red Clover (Trifolium pratense) and Zigzag Clover (T. medium) - A Picture of Genomic Similarities and Differences.</title>
        <authorList>
            <person name="Dluhosova J."/>
            <person name="Istvanek J."/>
            <person name="Nedelnik J."/>
            <person name="Repkova J."/>
        </authorList>
    </citation>
    <scope>NUCLEOTIDE SEQUENCE [LARGE SCALE GENOMIC DNA]</scope>
    <source>
        <strain evidence="2">cv. 10/8</strain>
        <tissue evidence="1">Leaf</tissue>
    </source>
</reference>